<dbReference type="CDD" id="cd00609">
    <property type="entry name" value="AAT_like"/>
    <property type="match status" value="1"/>
</dbReference>
<dbReference type="InterPro" id="IPR015422">
    <property type="entry name" value="PyrdxlP-dep_Trfase_small"/>
</dbReference>
<dbReference type="PANTHER" id="PTHR43525:SF1">
    <property type="entry name" value="PROTEIN MALY"/>
    <property type="match status" value="1"/>
</dbReference>
<dbReference type="InterPro" id="IPR051798">
    <property type="entry name" value="Class-II_PLP-Dep_Aminotrans"/>
</dbReference>
<sequence length="392" mass="45094">MIYNFDEIMDRSNNFSAKYDEAKNKFGRDDIIPLWIADMDLKTAQPIIDAIIGRANQGMFGYVSRPERYFELVREWQLKRNNWDVDTKYMAHATGVMPMMCHFMREFLNEGDKVIVQPPVYSEFFTAVKDWGGELVYNPLKLVDGDYQMDFEDLEKKLKDGAKFLIVCNPHNPVGRVWSREELTKLGNLCLENNVMVISDEIHSDLILFNNKHIPMASINENFKKNTITCMSATKTFNLAGLQVSTTVFPNLEMKKIYEDVQGKLDSKRNNAFSVVANMAAYAHGEEWLEQLLTYLEGNVEFINNFCKEHIPQIKPNTPDCTYLMWLDCKDLGLEGDKLVDFFTNEARLGLNDGRSFGIGGEGYMRLNVACSRKLLEKAMNQLKEAVDKKNL</sequence>
<name>A0A2P2BTF0_9FIRM</name>
<evidence type="ECO:0000256" key="1">
    <source>
        <dbReference type="ARBA" id="ARBA00001933"/>
    </source>
</evidence>
<comment type="cofactor">
    <cofactor evidence="1">
        <name>pyridoxal 5'-phosphate</name>
        <dbReference type="ChEBI" id="CHEBI:597326"/>
    </cofactor>
</comment>
<dbReference type="Pfam" id="PF00155">
    <property type="entry name" value="Aminotran_1_2"/>
    <property type="match status" value="1"/>
</dbReference>
<evidence type="ECO:0000313" key="7">
    <source>
        <dbReference type="EMBL" id="CEI73609.1"/>
    </source>
</evidence>
<dbReference type="PANTHER" id="PTHR43525">
    <property type="entry name" value="PROTEIN MALY"/>
    <property type="match status" value="1"/>
</dbReference>
<dbReference type="InterPro" id="IPR004839">
    <property type="entry name" value="Aminotransferase_I/II_large"/>
</dbReference>
<feature type="domain" description="Aminotransferase class I/classII large" evidence="6">
    <location>
        <begin position="93"/>
        <end position="382"/>
    </location>
</feature>
<dbReference type="KEGG" id="rhom:FRIFI_2081"/>
<dbReference type="InterPro" id="IPR015421">
    <property type="entry name" value="PyrdxlP-dep_Trfase_major"/>
</dbReference>
<dbReference type="InterPro" id="IPR015424">
    <property type="entry name" value="PyrdxlP-dep_Trfase"/>
</dbReference>
<proteinExistence type="inferred from homology"/>
<evidence type="ECO:0000256" key="3">
    <source>
        <dbReference type="ARBA" id="ARBA00022898"/>
    </source>
</evidence>
<dbReference type="Gene3D" id="3.90.1150.10">
    <property type="entry name" value="Aspartate Aminotransferase, domain 1"/>
    <property type="match status" value="1"/>
</dbReference>
<dbReference type="GO" id="GO:0030170">
    <property type="term" value="F:pyridoxal phosphate binding"/>
    <property type="evidence" value="ECO:0007669"/>
    <property type="project" value="InterPro"/>
</dbReference>
<dbReference type="SUPFAM" id="SSF53383">
    <property type="entry name" value="PLP-dependent transferases"/>
    <property type="match status" value="1"/>
</dbReference>
<comment type="similarity">
    <text evidence="5">Belongs to the class-II pyridoxal-phosphate-dependent aminotransferase family. MalY/PatB cystathionine beta-lyase subfamily.</text>
</comment>
<evidence type="ECO:0000259" key="6">
    <source>
        <dbReference type="Pfam" id="PF00155"/>
    </source>
</evidence>
<evidence type="ECO:0000256" key="4">
    <source>
        <dbReference type="ARBA" id="ARBA00023239"/>
    </source>
</evidence>
<dbReference type="AlphaFoldDB" id="A0A2P2BTF0"/>
<keyword evidence="3" id="KW-0663">Pyridoxal phosphate</keyword>
<accession>A0A2P2BTF0</accession>
<evidence type="ECO:0000313" key="8">
    <source>
        <dbReference type="Proteomes" id="UP000245695"/>
    </source>
</evidence>
<dbReference type="GO" id="GO:0047804">
    <property type="term" value="F:cysteine-S-conjugate beta-lyase activity"/>
    <property type="evidence" value="ECO:0007669"/>
    <property type="project" value="UniProtKB-EC"/>
</dbReference>
<organism evidence="7 8">
    <name type="scientific">Romboutsia hominis</name>
    <dbReference type="NCBI Taxonomy" id="1507512"/>
    <lineage>
        <taxon>Bacteria</taxon>
        <taxon>Bacillati</taxon>
        <taxon>Bacillota</taxon>
        <taxon>Clostridia</taxon>
        <taxon>Peptostreptococcales</taxon>
        <taxon>Peptostreptococcaceae</taxon>
        <taxon>Romboutsia</taxon>
    </lineage>
</organism>
<dbReference type="EMBL" id="LN650648">
    <property type="protein sequence ID" value="CEI73609.1"/>
    <property type="molecule type" value="Genomic_DNA"/>
</dbReference>
<dbReference type="InterPro" id="IPR027619">
    <property type="entry name" value="C-S_lyase_PatB-like"/>
</dbReference>
<dbReference type="NCBIfam" id="TIGR04350">
    <property type="entry name" value="C_S_lyase_PatB"/>
    <property type="match status" value="1"/>
</dbReference>
<keyword evidence="8" id="KW-1185">Reference proteome</keyword>
<dbReference type="Gene3D" id="3.40.640.10">
    <property type="entry name" value="Type I PLP-dependent aspartate aminotransferase-like (Major domain)"/>
    <property type="match status" value="1"/>
</dbReference>
<reference evidence="7 8" key="1">
    <citation type="submission" date="2014-09" db="EMBL/GenBank/DDBJ databases">
        <authorList>
            <person name="Hornung B.V."/>
        </authorList>
    </citation>
    <scope>NUCLEOTIDE SEQUENCE [LARGE SCALE GENOMIC DNA]</scope>
    <source>
        <strain evidence="7 8">FRIFI</strain>
    </source>
</reference>
<dbReference type="Proteomes" id="UP000245695">
    <property type="component" value="Chromosome 1"/>
</dbReference>
<gene>
    <name evidence="7" type="ORF">FRIFI_2081</name>
</gene>
<dbReference type="RefSeq" id="WP_166505810.1">
    <property type="nucleotide sequence ID" value="NZ_JAKNTL010000007.1"/>
</dbReference>
<evidence type="ECO:0000256" key="5">
    <source>
        <dbReference type="ARBA" id="ARBA00037974"/>
    </source>
</evidence>
<dbReference type="EC" id="4.4.1.13" evidence="2"/>
<protein>
    <recommendedName>
        <fullName evidence="2">cysteine-S-conjugate beta-lyase</fullName>
        <ecNumber evidence="2">4.4.1.13</ecNumber>
    </recommendedName>
</protein>
<keyword evidence="4 7" id="KW-0456">Lyase</keyword>
<evidence type="ECO:0000256" key="2">
    <source>
        <dbReference type="ARBA" id="ARBA00012224"/>
    </source>
</evidence>